<dbReference type="Pfam" id="PF18290">
    <property type="entry name" value="Nudix_hydro"/>
    <property type="match status" value="1"/>
</dbReference>
<dbReference type="OMA" id="FRHTHNM"/>
<protein>
    <recommendedName>
        <fullName evidence="4">Nudix hydrolase domain-containing protein</fullName>
    </recommendedName>
</protein>
<evidence type="ECO:0000313" key="5">
    <source>
        <dbReference type="EMBL" id="ELU13913.1"/>
    </source>
</evidence>
<gene>
    <name evidence="5" type="ORF">CAPTEDRAFT_219640</name>
</gene>
<organism evidence="5">
    <name type="scientific">Capitella teleta</name>
    <name type="common">Polychaete worm</name>
    <dbReference type="NCBI Taxonomy" id="283909"/>
    <lineage>
        <taxon>Eukaryota</taxon>
        <taxon>Metazoa</taxon>
        <taxon>Spiralia</taxon>
        <taxon>Lophotrochozoa</taxon>
        <taxon>Annelida</taxon>
        <taxon>Polychaeta</taxon>
        <taxon>Sedentaria</taxon>
        <taxon>Scolecida</taxon>
        <taxon>Capitellidae</taxon>
        <taxon>Capitella</taxon>
    </lineage>
</organism>
<dbReference type="PANTHER" id="PTHR13994">
    <property type="entry name" value="NUDIX HYDROLASE RELATED"/>
    <property type="match status" value="1"/>
</dbReference>
<dbReference type="InterPro" id="IPR000086">
    <property type="entry name" value="NUDIX_hydrolase_dom"/>
</dbReference>
<dbReference type="PRINTS" id="PR00502">
    <property type="entry name" value="NUDIXFAMILY"/>
</dbReference>
<dbReference type="EMBL" id="AMQN01018813">
    <property type="status" value="NOT_ANNOTATED_CDS"/>
    <property type="molecule type" value="Genomic_DNA"/>
</dbReference>
<dbReference type="FunFam" id="3.90.79.10:FF:000015">
    <property type="entry name" value="Nudix hydrolase 8"/>
    <property type="match status" value="1"/>
</dbReference>
<evidence type="ECO:0000256" key="2">
    <source>
        <dbReference type="ARBA" id="ARBA00022801"/>
    </source>
</evidence>
<reference evidence="7" key="1">
    <citation type="submission" date="2012-12" db="EMBL/GenBank/DDBJ databases">
        <authorList>
            <person name="Hellsten U."/>
            <person name="Grimwood J."/>
            <person name="Chapman J.A."/>
            <person name="Shapiro H."/>
            <person name="Aerts A."/>
            <person name="Otillar R.P."/>
            <person name="Terry A.Y."/>
            <person name="Boore J.L."/>
            <person name="Simakov O."/>
            <person name="Marletaz F."/>
            <person name="Cho S.-J."/>
            <person name="Edsinger-Gonzales E."/>
            <person name="Havlak P."/>
            <person name="Kuo D.-H."/>
            <person name="Larsson T."/>
            <person name="Lv J."/>
            <person name="Arendt D."/>
            <person name="Savage R."/>
            <person name="Osoegawa K."/>
            <person name="de Jong P."/>
            <person name="Lindberg D.R."/>
            <person name="Seaver E.C."/>
            <person name="Weisblat D.A."/>
            <person name="Putnam N.H."/>
            <person name="Grigoriev I.V."/>
            <person name="Rokhsar D.S."/>
        </authorList>
    </citation>
    <scope>NUCLEOTIDE SEQUENCE</scope>
    <source>
        <strain evidence="7">I ESC-2004</strain>
    </source>
</reference>
<dbReference type="Gene3D" id="3.90.79.10">
    <property type="entry name" value="Nucleoside Triphosphate Pyrophosphohydrolase"/>
    <property type="match status" value="1"/>
</dbReference>
<evidence type="ECO:0000313" key="7">
    <source>
        <dbReference type="Proteomes" id="UP000014760"/>
    </source>
</evidence>
<sequence length="268" mass="30503">MAADEATGEEFFTIQPDRYKCILLDSQKVKFSSDSHFKSLLTESIKRWTNDGVRGLWVKIALQHSSLVAICAESGLDFHHAKPGYVRMKKWLHPSEADTLPNYANQYLGAAGFVVNDKEEVLVVQERFARKAHWKLPGGLADAGEDIGEAAEREVREETGITCRFQSILCFRHQHQYNFGCSDLYFICLMKAESTQIKVCPNEIAVAQWMPIHEYINDPVVSDANRYFAEQYLKSKNCQTSIQASPVLAYTKDRFNQVYSAQCIEEES</sequence>
<dbReference type="Proteomes" id="UP000014760">
    <property type="component" value="Unassembled WGS sequence"/>
</dbReference>
<comment type="similarity">
    <text evidence="1 3">Belongs to the Nudix hydrolase family.</text>
</comment>
<dbReference type="InterPro" id="IPR040618">
    <property type="entry name" value="Pre-Nudix"/>
</dbReference>
<feature type="domain" description="Nudix hydrolase" evidence="4">
    <location>
        <begin position="105"/>
        <end position="234"/>
    </location>
</feature>
<keyword evidence="2 3" id="KW-0378">Hydrolase</keyword>
<dbReference type="FunCoup" id="R7V4Y1">
    <property type="interactions" value="9"/>
</dbReference>
<dbReference type="AlphaFoldDB" id="R7V4Y1"/>
<reference evidence="5 7" key="2">
    <citation type="journal article" date="2013" name="Nature">
        <title>Insights into bilaterian evolution from three spiralian genomes.</title>
        <authorList>
            <person name="Simakov O."/>
            <person name="Marletaz F."/>
            <person name="Cho S.J."/>
            <person name="Edsinger-Gonzales E."/>
            <person name="Havlak P."/>
            <person name="Hellsten U."/>
            <person name="Kuo D.H."/>
            <person name="Larsson T."/>
            <person name="Lv J."/>
            <person name="Arendt D."/>
            <person name="Savage R."/>
            <person name="Osoegawa K."/>
            <person name="de Jong P."/>
            <person name="Grimwood J."/>
            <person name="Chapman J.A."/>
            <person name="Shapiro H."/>
            <person name="Aerts A."/>
            <person name="Otillar R.P."/>
            <person name="Terry A.Y."/>
            <person name="Boore J.L."/>
            <person name="Grigoriev I.V."/>
            <person name="Lindberg D.R."/>
            <person name="Seaver E.C."/>
            <person name="Weisblat D.A."/>
            <person name="Putnam N.H."/>
            <person name="Rokhsar D.S."/>
        </authorList>
    </citation>
    <scope>NUCLEOTIDE SEQUENCE</scope>
    <source>
        <strain evidence="5 7">I ESC-2004</strain>
    </source>
</reference>
<evidence type="ECO:0000256" key="3">
    <source>
        <dbReference type="RuleBase" id="RU003476"/>
    </source>
</evidence>
<evidence type="ECO:0000256" key="1">
    <source>
        <dbReference type="ARBA" id="ARBA00005582"/>
    </source>
</evidence>
<evidence type="ECO:0000313" key="6">
    <source>
        <dbReference type="EnsemblMetazoa" id="CapteP219640"/>
    </source>
</evidence>
<dbReference type="InterPro" id="IPR020084">
    <property type="entry name" value="NUDIX_hydrolase_CS"/>
</dbReference>
<keyword evidence="7" id="KW-1185">Reference proteome</keyword>
<dbReference type="CDD" id="cd04670">
    <property type="entry name" value="NUDIX_ASFGF2_Nudt6"/>
    <property type="match status" value="1"/>
</dbReference>
<reference evidence="6" key="3">
    <citation type="submission" date="2015-06" db="UniProtKB">
        <authorList>
            <consortium name="EnsemblMetazoa"/>
        </authorList>
    </citation>
    <scope>IDENTIFICATION</scope>
</reference>
<evidence type="ECO:0000259" key="4">
    <source>
        <dbReference type="PROSITE" id="PS51462"/>
    </source>
</evidence>
<dbReference type="EMBL" id="KB294935">
    <property type="protein sequence ID" value="ELU13913.1"/>
    <property type="molecule type" value="Genomic_DNA"/>
</dbReference>
<dbReference type="PANTHER" id="PTHR13994:SF13">
    <property type="entry name" value="FI03680P"/>
    <property type="match status" value="1"/>
</dbReference>
<name>R7V4Y1_CAPTE</name>
<dbReference type="InterPro" id="IPR003293">
    <property type="entry name" value="Nudix_hydrolase6-like"/>
</dbReference>
<dbReference type="EnsemblMetazoa" id="CapteT219640">
    <property type="protein sequence ID" value="CapteP219640"/>
    <property type="gene ID" value="CapteG219640"/>
</dbReference>
<dbReference type="InterPro" id="IPR020476">
    <property type="entry name" value="Nudix_hydrolase"/>
</dbReference>
<dbReference type="PROSITE" id="PS00893">
    <property type="entry name" value="NUDIX_BOX"/>
    <property type="match status" value="1"/>
</dbReference>
<dbReference type="Pfam" id="PF00293">
    <property type="entry name" value="NUDIX"/>
    <property type="match status" value="1"/>
</dbReference>
<dbReference type="GO" id="GO:0051287">
    <property type="term" value="F:NAD binding"/>
    <property type="evidence" value="ECO:0007669"/>
    <property type="project" value="TreeGrafter"/>
</dbReference>
<dbReference type="PROSITE" id="PS51462">
    <property type="entry name" value="NUDIX"/>
    <property type="match status" value="1"/>
</dbReference>
<dbReference type="GO" id="GO:0047631">
    <property type="term" value="F:ADP-ribose diphosphatase activity"/>
    <property type="evidence" value="ECO:0007669"/>
    <property type="project" value="TreeGrafter"/>
</dbReference>
<proteinExistence type="inferred from homology"/>
<dbReference type="InterPro" id="IPR015797">
    <property type="entry name" value="NUDIX_hydrolase-like_dom_sf"/>
</dbReference>
<dbReference type="HOGENOM" id="CLU_054299_3_0_1"/>
<dbReference type="OrthoDB" id="447842at2759"/>
<dbReference type="PRINTS" id="PR01356">
    <property type="entry name" value="GFGPROTEIN"/>
</dbReference>
<dbReference type="GO" id="GO:0035529">
    <property type="term" value="F:NADH pyrophosphatase activity"/>
    <property type="evidence" value="ECO:0007669"/>
    <property type="project" value="TreeGrafter"/>
</dbReference>
<accession>R7V4Y1</accession>
<dbReference type="Gene3D" id="3.40.630.30">
    <property type="match status" value="1"/>
</dbReference>
<dbReference type="SUPFAM" id="SSF55811">
    <property type="entry name" value="Nudix"/>
    <property type="match status" value="1"/>
</dbReference>